<dbReference type="PANTHER" id="PTHR38926">
    <property type="entry name" value="F-BOX DOMAIN CONTAINING PROTEIN, EXPRESSED"/>
    <property type="match status" value="1"/>
</dbReference>
<evidence type="ECO:0000313" key="3">
    <source>
        <dbReference type="EMBL" id="KIL59359.1"/>
    </source>
</evidence>
<dbReference type="AlphaFoldDB" id="A0A0C2SYX8"/>
<evidence type="ECO:0000313" key="4">
    <source>
        <dbReference type="Proteomes" id="UP000054549"/>
    </source>
</evidence>
<dbReference type="InterPro" id="IPR001810">
    <property type="entry name" value="F-box_dom"/>
</dbReference>
<dbReference type="HOGENOM" id="CLU_628463_0_0_1"/>
<proteinExistence type="predicted"/>
<feature type="region of interest" description="Disordered" evidence="1">
    <location>
        <begin position="436"/>
        <end position="465"/>
    </location>
</feature>
<dbReference type="OrthoDB" id="3070653at2759"/>
<accession>A0A0C2SYX8</accession>
<feature type="domain" description="F-box" evidence="2">
    <location>
        <begin position="3"/>
        <end position="61"/>
    </location>
</feature>
<reference evidence="3 4" key="1">
    <citation type="submission" date="2014-04" db="EMBL/GenBank/DDBJ databases">
        <title>Evolutionary Origins and Diversification of the Mycorrhizal Mutualists.</title>
        <authorList>
            <consortium name="DOE Joint Genome Institute"/>
            <consortium name="Mycorrhizal Genomics Consortium"/>
            <person name="Kohler A."/>
            <person name="Kuo A."/>
            <person name="Nagy L.G."/>
            <person name="Floudas D."/>
            <person name="Copeland A."/>
            <person name="Barry K.W."/>
            <person name="Cichocki N."/>
            <person name="Veneault-Fourrey C."/>
            <person name="LaButti K."/>
            <person name="Lindquist E.A."/>
            <person name="Lipzen A."/>
            <person name="Lundell T."/>
            <person name="Morin E."/>
            <person name="Murat C."/>
            <person name="Riley R."/>
            <person name="Ohm R."/>
            <person name="Sun H."/>
            <person name="Tunlid A."/>
            <person name="Henrissat B."/>
            <person name="Grigoriev I.V."/>
            <person name="Hibbett D.S."/>
            <person name="Martin F."/>
        </authorList>
    </citation>
    <scope>NUCLEOTIDE SEQUENCE [LARGE SCALE GENOMIC DNA]</scope>
    <source>
        <strain evidence="3 4">Koide BX008</strain>
    </source>
</reference>
<name>A0A0C2SYX8_AMAMK</name>
<dbReference type="InParanoid" id="A0A0C2SYX8"/>
<organism evidence="3 4">
    <name type="scientific">Amanita muscaria (strain Koide BX008)</name>
    <dbReference type="NCBI Taxonomy" id="946122"/>
    <lineage>
        <taxon>Eukaryota</taxon>
        <taxon>Fungi</taxon>
        <taxon>Dikarya</taxon>
        <taxon>Basidiomycota</taxon>
        <taxon>Agaricomycotina</taxon>
        <taxon>Agaricomycetes</taxon>
        <taxon>Agaricomycetidae</taxon>
        <taxon>Agaricales</taxon>
        <taxon>Pluteineae</taxon>
        <taxon>Amanitaceae</taxon>
        <taxon>Amanita</taxon>
    </lineage>
</organism>
<protein>
    <recommendedName>
        <fullName evidence="2">F-box domain-containing protein</fullName>
    </recommendedName>
</protein>
<gene>
    <name evidence="3" type="ORF">M378DRAFT_169430</name>
</gene>
<dbReference type="InterPro" id="IPR032675">
    <property type="entry name" value="LRR_dom_sf"/>
</dbReference>
<dbReference type="Gene3D" id="3.80.10.10">
    <property type="entry name" value="Ribonuclease Inhibitor"/>
    <property type="match status" value="1"/>
</dbReference>
<dbReference type="Proteomes" id="UP000054549">
    <property type="component" value="Unassembled WGS sequence"/>
</dbReference>
<evidence type="ECO:0000256" key="1">
    <source>
        <dbReference type="SAM" id="MobiDB-lite"/>
    </source>
</evidence>
<feature type="compositionally biased region" description="Acidic residues" evidence="1">
    <location>
        <begin position="450"/>
        <end position="465"/>
    </location>
</feature>
<sequence length="465" mass="52013">MPFDDLPLEIIQYVFSLCCRRVKFTIPQEPGLGSTHVTLSLVCSRWREIALNTSALWADVVVEYDAGRRRAGGPTASFQLIQNWLNRAGTTPISLYIFVYEASESQVAVISQTLLSSFHISNLRLASIECHHLLLPTNNSDYLESLHLSLHDLGQADIFPRLPEMPSLKRLHLCLHPGDFVDLTNIYLIPWHQLRVFTLSEIHWSSQILFNILQRCKSLVECSLLVKPGYGQHEHDIVLPNMESLVLDIKSGASADPFIRSLTLPNLKSLKITSWNRHLKLPVSTEAIVIMTQRSGFKHLTDFSLCRTEQPVDVRSLLGSMPALKSVELLGSLMFQPGTFDDFSSGTIGPQLEKIRFGVMSDEEIGLLLETVGHRHEKAKTVSNIRPFAFVAGQCTSESDLEAHSQRAKQCGEASHVHVSIIKDCLVLGKTLDWGESDSESSDFSMGSASDEELDLDEESYIDEE</sequence>
<evidence type="ECO:0000259" key="2">
    <source>
        <dbReference type="Pfam" id="PF12937"/>
    </source>
</evidence>
<dbReference type="Pfam" id="PF12937">
    <property type="entry name" value="F-box-like"/>
    <property type="match status" value="1"/>
</dbReference>
<dbReference type="PANTHER" id="PTHR38926:SF72">
    <property type="entry name" value="IM:7136021-RELATED"/>
    <property type="match status" value="1"/>
</dbReference>
<dbReference type="SUPFAM" id="SSF52058">
    <property type="entry name" value="L domain-like"/>
    <property type="match status" value="1"/>
</dbReference>
<keyword evidence="4" id="KW-1185">Reference proteome</keyword>
<dbReference type="EMBL" id="KN818317">
    <property type="protein sequence ID" value="KIL59359.1"/>
    <property type="molecule type" value="Genomic_DNA"/>
</dbReference>
<dbReference type="STRING" id="946122.A0A0C2SYX8"/>